<evidence type="ECO:0000313" key="7">
    <source>
        <dbReference type="Proteomes" id="UP000755585"/>
    </source>
</evidence>
<comment type="cofactor">
    <cofactor evidence="1">
        <name>Mg(2+)</name>
        <dbReference type="ChEBI" id="CHEBI:18420"/>
    </cofactor>
</comment>
<name>A0ABS4UG31_9ACTN</name>
<evidence type="ECO:0000259" key="4">
    <source>
        <dbReference type="Pfam" id="PF02746"/>
    </source>
</evidence>
<gene>
    <name evidence="6" type="ORF">JOF29_001599</name>
</gene>
<dbReference type="SFLD" id="SFLDS00001">
    <property type="entry name" value="Enolase"/>
    <property type="match status" value="1"/>
</dbReference>
<dbReference type="EMBL" id="JAGINT010000001">
    <property type="protein sequence ID" value="MBP2350516.1"/>
    <property type="molecule type" value="Genomic_DNA"/>
</dbReference>
<evidence type="ECO:0000256" key="1">
    <source>
        <dbReference type="ARBA" id="ARBA00001946"/>
    </source>
</evidence>
<keyword evidence="7" id="KW-1185">Reference proteome</keyword>
<dbReference type="InterPro" id="IPR029065">
    <property type="entry name" value="Enolase_C-like"/>
</dbReference>
<dbReference type="InterPro" id="IPR036849">
    <property type="entry name" value="Enolase-like_C_sf"/>
</dbReference>
<keyword evidence="3" id="KW-0460">Magnesium</keyword>
<dbReference type="Proteomes" id="UP000755585">
    <property type="component" value="Unassembled WGS sequence"/>
</dbReference>
<dbReference type="Pfam" id="PF13378">
    <property type="entry name" value="MR_MLE_C"/>
    <property type="match status" value="1"/>
</dbReference>
<dbReference type="InterPro" id="IPR029017">
    <property type="entry name" value="Enolase-like_N"/>
</dbReference>
<proteinExistence type="predicted"/>
<accession>A0ABS4UG31</accession>
<dbReference type="Gene3D" id="3.20.20.120">
    <property type="entry name" value="Enolase-like C-terminal domain"/>
    <property type="match status" value="1"/>
</dbReference>
<dbReference type="RefSeq" id="WP_209693560.1">
    <property type="nucleotide sequence ID" value="NZ_BAAAVU010000011.1"/>
</dbReference>
<reference evidence="6 7" key="1">
    <citation type="submission" date="2021-03" db="EMBL/GenBank/DDBJ databases">
        <title>Sequencing the genomes of 1000 actinobacteria strains.</title>
        <authorList>
            <person name="Klenk H.-P."/>
        </authorList>
    </citation>
    <scope>NUCLEOTIDE SEQUENCE [LARGE SCALE GENOMIC DNA]</scope>
    <source>
        <strain evidence="6 7">DSM 18824</strain>
    </source>
</reference>
<evidence type="ECO:0000256" key="3">
    <source>
        <dbReference type="ARBA" id="ARBA00022842"/>
    </source>
</evidence>
<feature type="domain" description="Mandelate racemase/muconate lactonizing enzyme N-terminal" evidence="4">
    <location>
        <begin position="37"/>
        <end position="129"/>
    </location>
</feature>
<dbReference type="SUPFAM" id="SSF54826">
    <property type="entry name" value="Enolase N-terminal domain-like"/>
    <property type="match status" value="1"/>
</dbReference>
<keyword evidence="2" id="KW-0479">Metal-binding</keyword>
<comment type="caution">
    <text evidence="6">The sequence shown here is derived from an EMBL/GenBank/DDBJ whole genome shotgun (WGS) entry which is preliminary data.</text>
</comment>
<dbReference type="CDD" id="cd03316">
    <property type="entry name" value="MR_like"/>
    <property type="match status" value="1"/>
</dbReference>
<organism evidence="6 7">
    <name type="scientific">Kribbella aluminosa</name>
    <dbReference type="NCBI Taxonomy" id="416017"/>
    <lineage>
        <taxon>Bacteria</taxon>
        <taxon>Bacillati</taxon>
        <taxon>Actinomycetota</taxon>
        <taxon>Actinomycetes</taxon>
        <taxon>Propionibacteriales</taxon>
        <taxon>Kribbellaceae</taxon>
        <taxon>Kribbella</taxon>
    </lineage>
</organism>
<dbReference type="PANTHER" id="PTHR13794:SF58">
    <property type="entry name" value="MITOCHONDRIAL ENOLASE SUPERFAMILY MEMBER 1"/>
    <property type="match status" value="1"/>
</dbReference>
<dbReference type="InterPro" id="IPR046945">
    <property type="entry name" value="RHMD-like"/>
</dbReference>
<sequence>MKIARVRAVVLSAPYGAALTSAENILHIPSGLRTSGFVEITLDDGTVGLGEGYLAVFAPQVFRSIVELLAPLLVGKDVLQLDARFAELVVATGYWSLQGAARHVLSAIEIALQDCNARLDGVPLWRHLGGMYSRPLAAYASGGDSINPEAMQGEIDAVAALGIRTFKIRGRAHQVDKVVWTQHAAAGIAVAVDMTQNLVVPSQRPEEVLDFVHAVVDASGRPPAFIEEALGPDRIDDLPALRAAAGVPIAGGEIVTTEDELVARVRARSYDIVQPDATVIGGVGPVLEVFSAAGDVGAEVYVHCWGAGVGVLANYHAALAAGGSTVEWPLPDYPLRSELLGGLVSIVGGEVSLSNAPGLGIELTPAIEREFPFRADAVYECLVDPTGLPTPEVWR</sequence>
<evidence type="ECO:0000259" key="5">
    <source>
        <dbReference type="Pfam" id="PF13378"/>
    </source>
</evidence>
<dbReference type="PANTHER" id="PTHR13794">
    <property type="entry name" value="ENOLASE SUPERFAMILY, MANDELATE RACEMASE"/>
    <property type="match status" value="1"/>
</dbReference>
<evidence type="ECO:0000313" key="6">
    <source>
        <dbReference type="EMBL" id="MBP2350516.1"/>
    </source>
</evidence>
<evidence type="ECO:0000256" key="2">
    <source>
        <dbReference type="ARBA" id="ARBA00022723"/>
    </source>
</evidence>
<dbReference type="Pfam" id="PF02746">
    <property type="entry name" value="MR_MLE_N"/>
    <property type="match status" value="1"/>
</dbReference>
<dbReference type="InterPro" id="IPR013341">
    <property type="entry name" value="Mandelate_racemase_N_dom"/>
</dbReference>
<protein>
    <submittedName>
        <fullName evidence="6">L-alanine-DL-glutamate epimerase-like enolase superfamily enzyme</fullName>
    </submittedName>
</protein>
<feature type="domain" description="Enolase C-terminal" evidence="5">
    <location>
        <begin position="156"/>
        <end position="365"/>
    </location>
</feature>
<dbReference type="SUPFAM" id="SSF51604">
    <property type="entry name" value="Enolase C-terminal domain-like"/>
    <property type="match status" value="1"/>
</dbReference>
<dbReference type="Gene3D" id="3.30.390.10">
    <property type="entry name" value="Enolase-like, N-terminal domain"/>
    <property type="match status" value="1"/>
</dbReference>